<evidence type="ECO:0000256" key="1">
    <source>
        <dbReference type="SAM" id="MobiDB-lite"/>
    </source>
</evidence>
<organism evidence="2 3">
    <name type="scientific">Reticulomyxa filosa</name>
    <dbReference type="NCBI Taxonomy" id="46433"/>
    <lineage>
        <taxon>Eukaryota</taxon>
        <taxon>Sar</taxon>
        <taxon>Rhizaria</taxon>
        <taxon>Retaria</taxon>
        <taxon>Foraminifera</taxon>
        <taxon>Monothalamids</taxon>
        <taxon>Reticulomyxidae</taxon>
        <taxon>Reticulomyxa</taxon>
    </lineage>
</organism>
<evidence type="ECO:0000313" key="2">
    <source>
        <dbReference type="EMBL" id="ETO23937.1"/>
    </source>
</evidence>
<dbReference type="EMBL" id="ASPP01009593">
    <property type="protein sequence ID" value="ETO23937.1"/>
    <property type="molecule type" value="Genomic_DNA"/>
</dbReference>
<name>X6NF29_RETFI</name>
<sequence length="559" mass="64712">METQMKERRIIGIQLRNALQSRPTPDDISDSEPNEVSPDLVKYLKWLRETLINEDEQKTEATMDDDEHNANAVNGHSTTSRRGRDMDRPVYHKMRSRSIDRLEWKLAQRITVNEIAARSLIPAEYIPTINTDKEYTEAEKEKQTHFLTAEEKLKRKMKLKMQPTPQELFQRGVLVEPSLSDPDVVDRVKAKRRNIRKKFAVKYKQRMPKEEAIQRHIVDKDDFEKDHDEVEQARKKERSDVKKKLTQRVVERPDQKEIVQRAFVDEMEFVQNHDDVIKSKKQQREDVTLHLGEKIKQRPRPGDATLSPHLPDGDFEQGSFPSHVHAHASAKHTSTQSTNQSSISAQQTQQQAASNLTPNPYQLHMSDHSSPSRDLVKYQPTLEEMRSDPEITLKMNIPSNFMQRMQQDAVESKQLSEALSQQHSPEGRELTHGRQMSTASELALFFKSRPEMATLFAKGILKAGVISEDGTSFSPRVAQRQLLQNSLSKKLDKHKRPSQRDLELRGIVPHGYFQDVVEFFLFPKNNRNRTLNKQTCFLLFCILKQAKGIDRKTSTKKNC</sequence>
<feature type="compositionally biased region" description="Polar residues" evidence="1">
    <location>
        <begin position="413"/>
        <end position="424"/>
    </location>
</feature>
<gene>
    <name evidence="2" type="ORF">RFI_13225</name>
</gene>
<accession>X6NF29</accession>
<protein>
    <submittedName>
        <fullName evidence="2">Uncharacterized protein</fullName>
    </submittedName>
</protein>
<dbReference type="AlphaFoldDB" id="X6NF29"/>
<feature type="region of interest" description="Disordered" evidence="1">
    <location>
        <begin position="13"/>
        <end position="36"/>
    </location>
</feature>
<reference evidence="2 3" key="1">
    <citation type="journal article" date="2013" name="Curr. Biol.">
        <title>The Genome of the Foraminiferan Reticulomyxa filosa.</title>
        <authorList>
            <person name="Glockner G."/>
            <person name="Hulsmann N."/>
            <person name="Schleicher M."/>
            <person name="Noegel A.A."/>
            <person name="Eichinger L."/>
            <person name="Gallinger C."/>
            <person name="Pawlowski J."/>
            <person name="Sierra R."/>
            <person name="Euteneuer U."/>
            <person name="Pillet L."/>
            <person name="Moustafa A."/>
            <person name="Platzer M."/>
            <person name="Groth M."/>
            <person name="Szafranski K."/>
            <person name="Schliwa M."/>
        </authorList>
    </citation>
    <scope>NUCLEOTIDE SEQUENCE [LARGE SCALE GENOMIC DNA]</scope>
</reference>
<keyword evidence="3" id="KW-1185">Reference proteome</keyword>
<comment type="caution">
    <text evidence="2">The sequence shown here is derived from an EMBL/GenBank/DDBJ whole genome shotgun (WGS) entry which is preliminary data.</text>
</comment>
<dbReference type="Proteomes" id="UP000023152">
    <property type="component" value="Unassembled WGS sequence"/>
</dbReference>
<feature type="compositionally biased region" description="Basic and acidic residues" evidence="1">
    <location>
        <begin position="365"/>
        <end position="375"/>
    </location>
</feature>
<feature type="region of interest" description="Disordered" evidence="1">
    <location>
        <begin position="291"/>
        <end position="375"/>
    </location>
</feature>
<feature type="region of interest" description="Disordered" evidence="1">
    <location>
        <begin position="224"/>
        <end position="244"/>
    </location>
</feature>
<feature type="region of interest" description="Disordered" evidence="1">
    <location>
        <begin position="408"/>
        <end position="434"/>
    </location>
</feature>
<proteinExistence type="predicted"/>
<evidence type="ECO:0000313" key="3">
    <source>
        <dbReference type="Proteomes" id="UP000023152"/>
    </source>
</evidence>
<feature type="compositionally biased region" description="Low complexity" evidence="1">
    <location>
        <begin position="333"/>
        <end position="354"/>
    </location>
</feature>
<feature type="compositionally biased region" description="Polar residues" evidence="1">
    <location>
        <begin position="71"/>
        <end position="80"/>
    </location>
</feature>
<feature type="region of interest" description="Disordered" evidence="1">
    <location>
        <begin position="60"/>
        <end position="86"/>
    </location>
</feature>